<organism evidence="1">
    <name type="scientific">Siphoviridae sp. ctdHi7</name>
    <dbReference type="NCBI Taxonomy" id="2825577"/>
    <lineage>
        <taxon>Viruses</taxon>
        <taxon>Duplodnaviria</taxon>
        <taxon>Heunggongvirae</taxon>
        <taxon>Uroviricota</taxon>
        <taxon>Caudoviricetes</taxon>
    </lineage>
</organism>
<reference evidence="1" key="1">
    <citation type="journal article" date="2021" name="Proc. Natl. Acad. Sci. U.S.A.">
        <title>A Catalog of Tens of Thousands of Viruses from Human Metagenomes Reveals Hidden Associations with Chronic Diseases.</title>
        <authorList>
            <person name="Tisza M.J."/>
            <person name="Buck C.B."/>
        </authorList>
    </citation>
    <scope>NUCLEOTIDE SEQUENCE</scope>
    <source>
        <strain evidence="1">CtdHi7</strain>
    </source>
</reference>
<protein>
    <submittedName>
        <fullName evidence="1">Mga helix-turn-helix domain</fullName>
    </submittedName>
</protein>
<evidence type="ECO:0000313" key="1">
    <source>
        <dbReference type="EMBL" id="DAF88427.1"/>
    </source>
</evidence>
<sequence length="222" mass="25668">MGKSKSELELQNIIQTAVTAAFEVANQNIEEKLQKAIELGTKIGAAVGAEVGAKAAVKAVEREKKRVRERLYDRRYHNTKLLLQNYRHLNEHFKNAIFEIEQAEEFDETFYDIMECMNSRGYDDEIYVEGIKQSTIRTKIIMTHVNRMLDIYGIMCERSSREDDKRHYRILRAMYIDETPTTAQAIADREKIDKRTVYRDIDAATACLTSLLYGADGLDKMK</sequence>
<proteinExistence type="predicted"/>
<dbReference type="EMBL" id="BK015985">
    <property type="protein sequence ID" value="DAF88427.1"/>
    <property type="molecule type" value="Genomic_DNA"/>
</dbReference>
<name>A0A8S5U1U3_9CAUD</name>
<accession>A0A8S5U1U3</accession>